<feature type="region of interest" description="Disordered" evidence="1">
    <location>
        <begin position="167"/>
        <end position="188"/>
    </location>
</feature>
<dbReference type="EMBL" id="JAKOGI010000107">
    <property type="protein sequence ID" value="KAJ8444091.1"/>
    <property type="molecule type" value="Genomic_DNA"/>
</dbReference>
<protein>
    <submittedName>
        <fullName evidence="2">Uncharacterized protein</fullName>
    </submittedName>
</protein>
<name>A0A9Q1QJR4_9CARY</name>
<sequence length="228" mass="25428">MTRSAWKAQLRSAQQVLTTEQGPRTTVPTMVFAGKEAPQFAFLHNDPLVIKMKIASATVWRISIDTDCLKKHKHPRRDIVPLVCSILGFGGQEVNPIEMIRLPLRFGDRLKFKNLEVDFLVVDVPTAYNVILGRVSCLIPYSLTLARRRNEFHLLRVSAFVPAGARLRNGGRPRNSHPPEIPEPKSPRLCINTPSAAGIWLQAPPAFGTPLRLSPPEGMLRPLSPPPR</sequence>
<keyword evidence="3" id="KW-1185">Reference proteome</keyword>
<comment type="caution">
    <text evidence="2">The sequence shown here is derived from an EMBL/GenBank/DDBJ whole genome shotgun (WGS) entry which is preliminary data.</text>
</comment>
<reference evidence="2" key="1">
    <citation type="submission" date="2022-04" db="EMBL/GenBank/DDBJ databases">
        <title>Carnegiea gigantea Genome sequencing and assembly v2.</title>
        <authorList>
            <person name="Copetti D."/>
            <person name="Sanderson M.J."/>
            <person name="Burquez A."/>
            <person name="Wojciechowski M.F."/>
        </authorList>
    </citation>
    <scope>NUCLEOTIDE SEQUENCE</scope>
    <source>
        <strain evidence="2">SGP5-SGP5p</strain>
        <tissue evidence="2">Aerial part</tissue>
    </source>
</reference>
<dbReference type="PANTHER" id="PTHR33240">
    <property type="entry name" value="OS08G0508500 PROTEIN"/>
    <property type="match status" value="1"/>
</dbReference>
<evidence type="ECO:0000256" key="1">
    <source>
        <dbReference type="SAM" id="MobiDB-lite"/>
    </source>
</evidence>
<gene>
    <name evidence="2" type="ORF">Cgig2_025092</name>
</gene>
<proteinExistence type="predicted"/>
<evidence type="ECO:0000313" key="3">
    <source>
        <dbReference type="Proteomes" id="UP001153076"/>
    </source>
</evidence>
<dbReference type="AlphaFoldDB" id="A0A9Q1QJR4"/>
<accession>A0A9Q1QJR4</accession>
<dbReference type="Proteomes" id="UP001153076">
    <property type="component" value="Unassembled WGS sequence"/>
</dbReference>
<organism evidence="2 3">
    <name type="scientific">Carnegiea gigantea</name>
    <dbReference type="NCBI Taxonomy" id="171969"/>
    <lineage>
        <taxon>Eukaryota</taxon>
        <taxon>Viridiplantae</taxon>
        <taxon>Streptophyta</taxon>
        <taxon>Embryophyta</taxon>
        <taxon>Tracheophyta</taxon>
        <taxon>Spermatophyta</taxon>
        <taxon>Magnoliopsida</taxon>
        <taxon>eudicotyledons</taxon>
        <taxon>Gunneridae</taxon>
        <taxon>Pentapetalae</taxon>
        <taxon>Caryophyllales</taxon>
        <taxon>Cactineae</taxon>
        <taxon>Cactaceae</taxon>
        <taxon>Cactoideae</taxon>
        <taxon>Echinocereeae</taxon>
        <taxon>Carnegiea</taxon>
    </lineage>
</organism>
<evidence type="ECO:0000313" key="2">
    <source>
        <dbReference type="EMBL" id="KAJ8444091.1"/>
    </source>
</evidence>
<dbReference type="PANTHER" id="PTHR33240:SF17">
    <property type="entry name" value="EUKARYOTIC PEPTIDE CHAIN RELEASE FACTOR GTP-BINDING SUBUNIT-LIKE"/>
    <property type="match status" value="1"/>
</dbReference>